<evidence type="ECO:0000313" key="1">
    <source>
        <dbReference type="EMBL" id="ROH91024.1"/>
    </source>
</evidence>
<protein>
    <recommendedName>
        <fullName evidence="3">SRPBCC family protein</fullName>
    </recommendedName>
</protein>
<dbReference type="EMBL" id="RJVO01000003">
    <property type="protein sequence ID" value="ROH91024.1"/>
    <property type="molecule type" value="Genomic_DNA"/>
</dbReference>
<sequence length="169" mass="18646">MKVQLSIERSLPVPVSANEVLALFDDLETTIGRFPKLKKLSHLGGKRYRWDMDVIGSRIANIAHNVSYGAEYHINPQAGELRWTALPDVGNARIEGAFRVREAAGGATLSFQVRGELHDVPVPLVYRLVAPAFIQGKFTALVDRFLEQTRTALQEAPATKKPSRKKAAG</sequence>
<dbReference type="RefSeq" id="WP_123211479.1">
    <property type="nucleotide sequence ID" value="NZ_RJVO01000003.1"/>
</dbReference>
<dbReference type="Gene3D" id="3.30.530.20">
    <property type="match status" value="1"/>
</dbReference>
<reference evidence="1 2" key="1">
    <citation type="submission" date="2018-10" db="EMBL/GenBank/DDBJ databases">
        <authorList>
            <person name="Chen W.-M."/>
        </authorList>
    </citation>
    <scope>NUCLEOTIDE SEQUENCE [LARGE SCALE GENOMIC DNA]</scope>
    <source>
        <strain evidence="1 2">THS-13</strain>
    </source>
</reference>
<dbReference type="AlphaFoldDB" id="A0A3N0VED6"/>
<comment type="caution">
    <text evidence="1">The sequence shown here is derived from an EMBL/GenBank/DDBJ whole genome shotgun (WGS) entry which is preliminary data.</text>
</comment>
<dbReference type="InParanoid" id="A0A3N0VED6"/>
<dbReference type="Proteomes" id="UP000282106">
    <property type="component" value="Unassembled WGS sequence"/>
</dbReference>
<name>A0A3N0VED6_9GAMM</name>
<keyword evidence="2" id="KW-1185">Reference proteome</keyword>
<dbReference type="InterPro" id="IPR023393">
    <property type="entry name" value="START-like_dom_sf"/>
</dbReference>
<gene>
    <name evidence="1" type="ORF">ED208_08625</name>
</gene>
<evidence type="ECO:0008006" key="3">
    <source>
        <dbReference type="Google" id="ProtNLM"/>
    </source>
</evidence>
<evidence type="ECO:0000313" key="2">
    <source>
        <dbReference type="Proteomes" id="UP000282106"/>
    </source>
</evidence>
<organism evidence="1 2">
    <name type="scientific">Stagnimonas aquatica</name>
    <dbReference type="NCBI Taxonomy" id="2689987"/>
    <lineage>
        <taxon>Bacteria</taxon>
        <taxon>Pseudomonadati</taxon>
        <taxon>Pseudomonadota</taxon>
        <taxon>Gammaproteobacteria</taxon>
        <taxon>Nevskiales</taxon>
        <taxon>Nevskiaceae</taxon>
        <taxon>Stagnimonas</taxon>
    </lineage>
</organism>
<proteinExistence type="predicted"/>
<dbReference type="SUPFAM" id="SSF55961">
    <property type="entry name" value="Bet v1-like"/>
    <property type="match status" value="1"/>
</dbReference>
<accession>A0A3N0VED6</accession>